<dbReference type="PANTHER" id="PTHR45614:SF25">
    <property type="entry name" value="MYB PROTEIN"/>
    <property type="match status" value="1"/>
</dbReference>
<evidence type="ECO:0000313" key="8">
    <source>
        <dbReference type="EMBL" id="OCK78179.1"/>
    </source>
</evidence>
<evidence type="ECO:0000256" key="2">
    <source>
        <dbReference type="ARBA" id="ARBA00022737"/>
    </source>
</evidence>
<name>A0A8E2JD68_9PEZI</name>
<sequence length="434" mass="48611">MVNHRRGPWSQHEDSYLVQLVRLNGPHNWVRISQEIQTRSPKQCRERYHQNLKPSLNHEPITAEEGEQIERLVQEMGKRWAEIARRLNGRSDNAVKNWWNGGQNRRKRNPERCDDRAREPSDHSPLGGYHYASILRPIDRHDEMASHPAAQHSLPPLFNGRDAPESMQYYSQSRRSSLNPSLNSPQAIQLPHPQSFEPYSGMSASRPHALNLQFSGPLTSHRSRGYETPMPSPSGYSVMSAEGAPSLVTDNGSETRSPRGAASPVENTLAPLIGGRSERKNSSTRLLPLSGFAIDDDDHTTMQMPYGDQFKRRASVQLPPLHRVDAPPMAPIFREPNYKAERSQLLTQPAYPLSHHHSLHIPTGQRPLPAFHTLAEPGRVPDVLPRSPGTLSPAARQLPSPYALAARAGESKSAPASPRSDSRDKRMNLKTMLS</sequence>
<feature type="compositionally biased region" description="Basic and acidic residues" evidence="5">
    <location>
        <begin position="110"/>
        <end position="122"/>
    </location>
</feature>
<evidence type="ECO:0000256" key="5">
    <source>
        <dbReference type="SAM" id="MobiDB-lite"/>
    </source>
</evidence>
<organism evidence="8 9">
    <name type="scientific">Lepidopterella palustris CBS 459.81</name>
    <dbReference type="NCBI Taxonomy" id="1314670"/>
    <lineage>
        <taxon>Eukaryota</taxon>
        <taxon>Fungi</taxon>
        <taxon>Dikarya</taxon>
        <taxon>Ascomycota</taxon>
        <taxon>Pezizomycotina</taxon>
        <taxon>Dothideomycetes</taxon>
        <taxon>Pleosporomycetidae</taxon>
        <taxon>Mytilinidiales</taxon>
        <taxon>Argynnaceae</taxon>
        <taxon>Lepidopterella</taxon>
    </lineage>
</organism>
<keyword evidence="2" id="KW-0677">Repeat</keyword>
<dbReference type="FunFam" id="1.10.10.60:FF:000355">
    <property type="entry name" value="Transcription factor MYB124"/>
    <property type="match status" value="1"/>
</dbReference>
<dbReference type="GO" id="GO:1902806">
    <property type="term" value="P:regulation of cell cycle G1/S phase transition"/>
    <property type="evidence" value="ECO:0007669"/>
    <property type="project" value="UniProtKB-ARBA"/>
</dbReference>
<reference evidence="8 9" key="1">
    <citation type="journal article" date="2016" name="Nat. Commun.">
        <title>Ectomycorrhizal ecology is imprinted in the genome of the dominant symbiotic fungus Cenococcum geophilum.</title>
        <authorList>
            <consortium name="DOE Joint Genome Institute"/>
            <person name="Peter M."/>
            <person name="Kohler A."/>
            <person name="Ohm R.A."/>
            <person name="Kuo A."/>
            <person name="Krutzmann J."/>
            <person name="Morin E."/>
            <person name="Arend M."/>
            <person name="Barry K.W."/>
            <person name="Binder M."/>
            <person name="Choi C."/>
            <person name="Clum A."/>
            <person name="Copeland A."/>
            <person name="Grisel N."/>
            <person name="Haridas S."/>
            <person name="Kipfer T."/>
            <person name="LaButti K."/>
            <person name="Lindquist E."/>
            <person name="Lipzen A."/>
            <person name="Maire R."/>
            <person name="Meier B."/>
            <person name="Mihaltcheva S."/>
            <person name="Molinier V."/>
            <person name="Murat C."/>
            <person name="Poggeler S."/>
            <person name="Quandt C.A."/>
            <person name="Sperisen C."/>
            <person name="Tritt A."/>
            <person name="Tisserant E."/>
            <person name="Crous P.W."/>
            <person name="Henrissat B."/>
            <person name="Nehls U."/>
            <person name="Egli S."/>
            <person name="Spatafora J.W."/>
            <person name="Grigoriev I.V."/>
            <person name="Martin F.M."/>
        </authorList>
    </citation>
    <scope>NUCLEOTIDE SEQUENCE [LARGE SCALE GENOMIC DNA]</scope>
    <source>
        <strain evidence="8 9">CBS 459.81</strain>
    </source>
</reference>
<dbReference type="InterPro" id="IPR001005">
    <property type="entry name" value="SANT/Myb"/>
</dbReference>
<dbReference type="InterPro" id="IPR009057">
    <property type="entry name" value="Homeodomain-like_sf"/>
</dbReference>
<comment type="subcellular location">
    <subcellularLocation>
        <location evidence="1">Nucleus</location>
    </subcellularLocation>
</comment>
<dbReference type="Gene3D" id="1.10.10.60">
    <property type="entry name" value="Homeodomain-like"/>
    <property type="match status" value="2"/>
</dbReference>
<evidence type="ECO:0000256" key="1">
    <source>
        <dbReference type="ARBA" id="ARBA00004123"/>
    </source>
</evidence>
<feature type="region of interest" description="Disordered" evidence="5">
    <location>
        <begin position="145"/>
        <end position="244"/>
    </location>
</feature>
<dbReference type="GO" id="GO:0000278">
    <property type="term" value="P:mitotic cell cycle"/>
    <property type="evidence" value="ECO:0007669"/>
    <property type="project" value="TreeGrafter"/>
</dbReference>
<feature type="domain" description="HTH myb-type" evidence="7">
    <location>
        <begin position="1"/>
        <end position="56"/>
    </location>
</feature>
<dbReference type="CDD" id="cd00167">
    <property type="entry name" value="SANT"/>
    <property type="match status" value="2"/>
</dbReference>
<evidence type="ECO:0000256" key="4">
    <source>
        <dbReference type="ARBA" id="ARBA00023242"/>
    </source>
</evidence>
<proteinExistence type="predicted"/>
<dbReference type="GO" id="GO:0000978">
    <property type="term" value="F:RNA polymerase II cis-regulatory region sequence-specific DNA binding"/>
    <property type="evidence" value="ECO:0007669"/>
    <property type="project" value="TreeGrafter"/>
</dbReference>
<dbReference type="PROSITE" id="PS51294">
    <property type="entry name" value="HTH_MYB"/>
    <property type="match status" value="2"/>
</dbReference>
<dbReference type="GO" id="GO:0000981">
    <property type="term" value="F:DNA-binding transcription factor activity, RNA polymerase II-specific"/>
    <property type="evidence" value="ECO:0007669"/>
    <property type="project" value="TreeGrafter"/>
</dbReference>
<evidence type="ECO:0008006" key="10">
    <source>
        <dbReference type="Google" id="ProtNLM"/>
    </source>
</evidence>
<dbReference type="GO" id="GO:0033993">
    <property type="term" value="P:response to lipid"/>
    <property type="evidence" value="ECO:0007669"/>
    <property type="project" value="UniProtKB-ARBA"/>
</dbReference>
<feature type="region of interest" description="Disordered" evidence="5">
    <location>
        <begin position="93"/>
        <end position="129"/>
    </location>
</feature>
<accession>A0A8E2JD68</accession>
<keyword evidence="9" id="KW-1185">Reference proteome</keyword>
<feature type="domain" description="Myb-like" evidence="6">
    <location>
        <begin position="1"/>
        <end position="52"/>
    </location>
</feature>
<dbReference type="GO" id="GO:1902584">
    <property type="term" value="P:positive regulation of response to water deprivation"/>
    <property type="evidence" value="ECO:0007669"/>
    <property type="project" value="UniProtKB-ARBA"/>
</dbReference>
<keyword evidence="3" id="KW-0238">DNA-binding</keyword>
<dbReference type="AlphaFoldDB" id="A0A8E2JD68"/>
<dbReference type="InterPro" id="IPR050560">
    <property type="entry name" value="MYB_TF"/>
</dbReference>
<dbReference type="GO" id="GO:0045944">
    <property type="term" value="P:positive regulation of transcription by RNA polymerase II"/>
    <property type="evidence" value="ECO:0007669"/>
    <property type="project" value="TreeGrafter"/>
</dbReference>
<dbReference type="SUPFAM" id="SSF46689">
    <property type="entry name" value="Homeodomain-like"/>
    <property type="match status" value="1"/>
</dbReference>
<feature type="compositionally biased region" description="Low complexity" evidence="5">
    <location>
        <begin position="168"/>
        <end position="186"/>
    </location>
</feature>
<dbReference type="OrthoDB" id="2143914at2759"/>
<evidence type="ECO:0000259" key="6">
    <source>
        <dbReference type="PROSITE" id="PS50090"/>
    </source>
</evidence>
<dbReference type="GO" id="GO:0050891">
    <property type="term" value="P:multicellular organismal-level water homeostasis"/>
    <property type="evidence" value="ECO:0007669"/>
    <property type="project" value="UniProtKB-ARBA"/>
</dbReference>
<dbReference type="Proteomes" id="UP000250266">
    <property type="component" value="Unassembled WGS sequence"/>
</dbReference>
<dbReference type="InterPro" id="IPR017930">
    <property type="entry name" value="Myb_dom"/>
</dbReference>
<keyword evidence="4" id="KW-0539">Nucleus</keyword>
<evidence type="ECO:0000313" key="9">
    <source>
        <dbReference type="Proteomes" id="UP000250266"/>
    </source>
</evidence>
<protein>
    <recommendedName>
        <fullName evidence="10">Trichome differentiation protein GL1</fullName>
    </recommendedName>
</protein>
<dbReference type="SMART" id="SM00717">
    <property type="entry name" value="SANT"/>
    <property type="match status" value="2"/>
</dbReference>
<feature type="domain" description="Myb-like" evidence="6">
    <location>
        <begin position="53"/>
        <end position="100"/>
    </location>
</feature>
<dbReference type="PROSITE" id="PS50090">
    <property type="entry name" value="MYB_LIKE"/>
    <property type="match status" value="2"/>
</dbReference>
<dbReference type="PANTHER" id="PTHR45614">
    <property type="entry name" value="MYB PROTEIN-RELATED"/>
    <property type="match status" value="1"/>
</dbReference>
<feature type="domain" description="HTH myb-type" evidence="7">
    <location>
        <begin position="57"/>
        <end position="107"/>
    </location>
</feature>
<dbReference type="EMBL" id="KV745075">
    <property type="protein sequence ID" value="OCK78179.1"/>
    <property type="molecule type" value="Genomic_DNA"/>
</dbReference>
<dbReference type="GO" id="GO:1901002">
    <property type="term" value="P:positive regulation of response to salt stress"/>
    <property type="evidence" value="ECO:0007669"/>
    <property type="project" value="UniProtKB-ARBA"/>
</dbReference>
<evidence type="ECO:0000259" key="7">
    <source>
        <dbReference type="PROSITE" id="PS51294"/>
    </source>
</evidence>
<dbReference type="Pfam" id="PF13921">
    <property type="entry name" value="Myb_DNA-bind_6"/>
    <property type="match status" value="1"/>
</dbReference>
<dbReference type="GO" id="GO:0005634">
    <property type="term" value="C:nucleus"/>
    <property type="evidence" value="ECO:0007669"/>
    <property type="project" value="UniProtKB-SubCell"/>
</dbReference>
<feature type="region of interest" description="Disordered" evidence="5">
    <location>
        <begin position="379"/>
        <end position="434"/>
    </location>
</feature>
<evidence type="ECO:0000256" key="3">
    <source>
        <dbReference type="ARBA" id="ARBA00023125"/>
    </source>
</evidence>
<dbReference type="GO" id="GO:0032875">
    <property type="term" value="P:regulation of DNA endoreduplication"/>
    <property type="evidence" value="ECO:0007669"/>
    <property type="project" value="UniProtKB-ARBA"/>
</dbReference>
<dbReference type="GO" id="GO:2000037">
    <property type="term" value="P:regulation of stomatal complex patterning"/>
    <property type="evidence" value="ECO:0007669"/>
    <property type="project" value="UniProtKB-ARBA"/>
</dbReference>
<gene>
    <name evidence="8" type="ORF">K432DRAFT_99125</name>
</gene>